<dbReference type="AlphaFoldDB" id="A0A3E2BKQ6"/>
<keyword evidence="1" id="KW-1133">Transmembrane helix</keyword>
<proteinExistence type="predicted"/>
<name>A0A3E2BKQ6_9BACT</name>
<feature type="transmembrane region" description="Helical" evidence="1">
    <location>
        <begin position="35"/>
        <end position="55"/>
    </location>
</feature>
<evidence type="ECO:0000259" key="2">
    <source>
        <dbReference type="Pfam" id="PF22570"/>
    </source>
</evidence>
<evidence type="ECO:0000313" key="4">
    <source>
        <dbReference type="Proteomes" id="UP000257323"/>
    </source>
</evidence>
<evidence type="ECO:0000313" key="3">
    <source>
        <dbReference type="EMBL" id="RFT15339.1"/>
    </source>
</evidence>
<feature type="domain" description="LiaF transmembrane" evidence="2">
    <location>
        <begin position="10"/>
        <end position="53"/>
    </location>
</feature>
<feature type="transmembrane region" description="Helical" evidence="1">
    <location>
        <begin position="9"/>
        <end position="29"/>
    </location>
</feature>
<reference evidence="3 4" key="1">
    <citation type="submission" date="2018-08" db="EMBL/GenBank/DDBJ databases">
        <title>Genome analysis of the thermophilic bacterium of the candidate phylum Aminicenantes from deep subsurface aquifer revealed its physiology and ecological role.</title>
        <authorList>
            <person name="Kadnikov V.V."/>
            <person name="Mardanov A.V."/>
            <person name="Beletsky A.V."/>
            <person name="Karnachuk O.V."/>
            <person name="Ravin N.V."/>
        </authorList>
    </citation>
    <scope>NUCLEOTIDE SEQUENCE [LARGE SCALE GENOMIC DNA]</scope>
    <source>
        <strain evidence="3">BY38</strain>
    </source>
</reference>
<sequence length="82" mass="9529">MSRRHRDNLIWGLILVVIGAIFLLENIGYDAWRHLFKLWPLILIFWGASKLYYGIKARSQASETKDGVIEAEILPEDKKDES</sequence>
<gene>
    <name evidence="3" type="ORF">OP8BY_0448</name>
</gene>
<dbReference type="Proteomes" id="UP000257323">
    <property type="component" value="Unassembled WGS sequence"/>
</dbReference>
<keyword evidence="1" id="KW-0472">Membrane</keyword>
<organism evidence="3 4">
    <name type="scientific">Candidatus Saccharicenans subterraneus</name>
    <dbReference type="NCBI Taxonomy" id="2508984"/>
    <lineage>
        <taxon>Bacteria</taxon>
        <taxon>Candidatus Aminicenantota</taxon>
        <taxon>Candidatus Aminicenantia</taxon>
        <taxon>Candidatus Aminicenantales</taxon>
        <taxon>Candidatus Saccharicenantaceae</taxon>
        <taxon>Candidatus Saccharicenans</taxon>
    </lineage>
</organism>
<dbReference type="InterPro" id="IPR054331">
    <property type="entry name" value="LiaF_TM"/>
</dbReference>
<keyword evidence="1" id="KW-0812">Transmembrane</keyword>
<protein>
    <recommendedName>
        <fullName evidence="2">LiaF transmembrane domain-containing protein</fullName>
    </recommendedName>
</protein>
<dbReference type="Pfam" id="PF22570">
    <property type="entry name" value="LiaF-TM"/>
    <property type="match status" value="1"/>
</dbReference>
<dbReference type="EMBL" id="QUAH01000010">
    <property type="protein sequence ID" value="RFT15339.1"/>
    <property type="molecule type" value="Genomic_DNA"/>
</dbReference>
<comment type="caution">
    <text evidence="3">The sequence shown here is derived from an EMBL/GenBank/DDBJ whole genome shotgun (WGS) entry which is preliminary data.</text>
</comment>
<accession>A0A3E2BKQ6</accession>
<evidence type="ECO:0000256" key="1">
    <source>
        <dbReference type="SAM" id="Phobius"/>
    </source>
</evidence>